<dbReference type="PANTHER" id="PTHR47894:SF1">
    <property type="entry name" value="HTH-TYPE TRANSCRIPTIONAL REGULATOR VQSM"/>
    <property type="match status" value="1"/>
</dbReference>
<evidence type="ECO:0000256" key="3">
    <source>
        <dbReference type="ARBA" id="ARBA00023163"/>
    </source>
</evidence>
<dbReference type="SUPFAM" id="SSF46689">
    <property type="entry name" value="Homeodomain-like"/>
    <property type="match status" value="1"/>
</dbReference>
<sequence>MNINDLPFLPVVYLNKLVELMAEERIQAEYILRDCGINASVLNKPEAFLSVYQVRAVVSHYLGLTAQSHAAIRYGQRLDLMTHGLFGFVFTSRLPFREFMTTIYHYLQVRLPLLVLEMRHENDYIALRVSYKQPLNELEAFVTQAFLTSLYTLVSLISKNISLHFQSHILSNTHNLEQVLAAHIELNASYNEIRFYAAESHQTRLPTTVNLQTTEHDPFYEHSLVVRMRNYILRHVDEALSAEDVANHLNMSVRTLRRRLADIGMSFNEIRLEVRMQTAQRYLKTSNQSIERIANLVGYSDQASFTRAFQKWSNETPDTLRRRYRVKQQHGHKHTQTAATIINTH</sequence>
<dbReference type="OrthoDB" id="9759232at2"/>
<dbReference type="InterPro" id="IPR018060">
    <property type="entry name" value="HTH_AraC"/>
</dbReference>
<dbReference type="AlphaFoldDB" id="A0A2T5J0X1"/>
<dbReference type="InterPro" id="IPR018062">
    <property type="entry name" value="HTH_AraC-typ_CS"/>
</dbReference>
<gene>
    <name evidence="5" type="ORF">C8N29_10451</name>
</gene>
<reference evidence="5 6" key="1">
    <citation type="submission" date="2018-04" db="EMBL/GenBank/DDBJ databases">
        <title>Genomic Encyclopedia of Archaeal and Bacterial Type Strains, Phase II (KMG-II): from individual species to whole genera.</title>
        <authorList>
            <person name="Goeker M."/>
        </authorList>
    </citation>
    <scope>NUCLEOTIDE SEQUENCE [LARGE SCALE GENOMIC DNA]</scope>
    <source>
        <strain evidence="5 6">DSM 5822</strain>
    </source>
</reference>
<dbReference type="RefSeq" id="WP_107865018.1">
    <property type="nucleotide sequence ID" value="NZ_QAON01000004.1"/>
</dbReference>
<protein>
    <submittedName>
        <fullName evidence="5">AraC-like DNA-binding protein</fullName>
    </submittedName>
</protein>
<dbReference type="PANTHER" id="PTHR47894">
    <property type="entry name" value="HTH-TYPE TRANSCRIPTIONAL REGULATOR GADX"/>
    <property type="match status" value="1"/>
</dbReference>
<organism evidence="5 6">
    <name type="scientific">Agitococcus lubricus</name>
    <dbReference type="NCBI Taxonomy" id="1077255"/>
    <lineage>
        <taxon>Bacteria</taxon>
        <taxon>Pseudomonadati</taxon>
        <taxon>Pseudomonadota</taxon>
        <taxon>Gammaproteobacteria</taxon>
        <taxon>Moraxellales</taxon>
        <taxon>Moraxellaceae</taxon>
        <taxon>Agitococcus</taxon>
    </lineage>
</organism>
<dbReference type="PROSITE" id="PS00041">
    <property type="entry name" value="HTH_ARAC_FAMILY_1"/>
    <property type="match status" value="1"/>
</dbReference>
<dbReference type="Gene3D" id="1.10.10.60">
    <property type="entry name" value="Homeodomain-like"/>
    <property type="match status" value="1"/>
</dbReference>
<dbReference type="InterPro" id="IPR009057">
    <property type="entry name" value="Homeodomain-like_sf"/>
</dbReference>
<dbReference type="SMART" id="SM00342">
    <property type="entry name" value="HTH_ARAC"/>
    <property type="match status" value="1"/>
</dbReference>
<dbReference type="GO" id="GO:0000976">
    <property type="term" value="F:transcription cis-regulatory region binding"/>
    <property type="evidence" value="ECO:0007669"/>
    <property type="project" value="TreeGrafter"/>
</dbReference>
<dbReference type="Proteomes" id="UP000244223">
    <property type="component" value="Unassembled WGS sequence"/>
</dbReference>
<proteinExistence type="predicted"/>
<evidence type="ECO:0000313" key="5">
    <source>
        <dbReference type="EMBL" id="PTQ90013.1"/>
    </source>
</evidence>
<evidence type="ECO:0000256" key="1">
    <source>
        <dbReference type="ARBA" id="ARBA00023015"/>
    </source>
</evidence>
<keyword evidence="3" id="KW-0804">Transcription</keyword>
<evidence type="ECO:0000259" key="4">
    <source>
        <dbReference type="PROSITE" id="PS01124"/>
    </source>
</evidence>
<dbReference type="Pfam" id="PF12625">
    <property type="entry name" value="Arabinose_bd"/>
    <property type="match status" value="1"/>
</dbReference>
<dbReference type="GO" id="GO:0003700">
    <property type="term" value="F:DNA-binding transcription factor activity"/>
    <property type="evidence" value="ECO:0007669"/>
    <property type="project" value="InterPro"/>
</dbReference>
<dbReference type="EMBL" id="QAON01000004">
    <property type="protein sequence ID" value="PTQ90013.1"/>
    <property type="molecule type" value="Genomic_DNA"/>
</dbReference>
<keyword evidence="1" id="KW-0805">Transcription regulation</keyword>
<keyword evidence="2 5" id="KW-0238">DNA-binding</keyword>
<keyword evidence="6" id="KW-1185">Reference proteome</keyword>
<evidence type="ECO:0000256" key="2">
    <source>
        <dbReference type="ARBA" id="ARBA00023125"/>
    </source>
</evidence>
<feature type="domain" description="HTH araC/xylS-type" evidence="4">
    <location>
        <begin position="226"/>
        <end position="323"/>
    </location>
</feature>
<name>A0A2T5J0X1_9GAMM</name>
<dbReference type="Pfam" id="PF12833">
    <property type="entry name" value="HTH_18"/>
    <property type="match status" value="1"/>
</dbReference>
<accession>A0A2T5J0X1</accession>
<dbReference type="PROSITE" id="PS01124">
    <property type="entry name" value="HTH_ARAC_FAMILY_2"/>
    <property type="match status" value="1"/>
</dbReference>
<evidence type="ECO:0000313" key="6">
    <source>
        <dbReference type="Proteomes" id="UP000244223"/>
    </source>
</evidence>
<dbReference type="InterPro" id="IPR032687">
    <property type="entry name" value="AraC-type_N"/>
</dbReference>
<dbReference type="GO" id="GO:0005829">
    <property type="term" value="C:cytosol"/>
    <property type="evidence" value="ECO:0007669"/>
    <property type="project" value="TreeGrafter"/>
</dbReference>
<comment type="caution">
    <text evidence="5">The sequence shown here is derived from an EMBL/GenBank/DDBJ whole genome shotgun (WGS) entry which is preliminary data.</text>
</comment>